<dbReference type="AlphaFoldDB" id="U2QBY3"/>
<dbReference type="GO" id="GO:0005518">
    <property type="term" value="F:collagen binding"/>
    <property type="evidence" value="ECO:0007669"/>
    <property type="project" value="InterPro"/>
</dbReference>
<keyword evidence="3" id="KW-0964">Secreted</keyword>
<dbReference type="eggNOG" id="COG4932">
    <property type="taxonomic scope" value="Bacteria"/>
</dbReference>
<evidence type="ECO:0000256" key="7">
    <source>
        <dbReference type="SAM" id="SignalP"/>
    </source>
</evidence>
<dbReference type="InterPro" id="IPR041171">
    <property type="entry name" value="SDR_Ig"/>
</dbReference>
<sequence length="426" mass="47947">MKKKIFIWITTVLLICSTILTTVISSNTNIARAEGGKQGENLTTSTKVQKNAVKKETQGKNTEATEKKVSDKVDNTAKTNKKADNTADLGVSAKGTTNIVSEKRGETENISDNIIKSLARNAAIHNDVITKMYIKSYDGGTIPNNTVEMWRTFRVYAEFSLPNNKVKKDDTTTIKLPEQLTFGGSAIKFEVKDADGNLVANAVIDSATKTITLTYTDYPEKHSDVKGELFFYARVDETRVKEEKNIDLKFTISNDVTISAGTLHYKGPNPKYHSIIEKVGWQDKDNKSLFHYSIAINESEEDLKGVRVQDRLDDNTYGVKMLQDTVRIYKVKWYWDNGHWKHKDDKDVTNNYKAKIKWDPDQKGFSLELGDIGKEGYYIKYDIKADYTPSDGEIFKNKATLKYNGKINTDAEFTLNYLAAGGKAEG</sequence>
<evidence type="ECO:0000259" key="9">
    <source>
        <dbReference type="Pfam" id="PF17961"/>
    </source>
</evidence>
<dbReference type="Proteomes" id="UP000016637">
    <property type="component" value="Unassembled WGS sequence"/>
</dbReference>
<evidence type="ECO:0000313" key="11">
    <source>
        <dbReference type="Proteomes" id="UP000016637"/>
    </source>
</evidence>
<dbReference type="InterPro" id="IPR011252">
    <property type="entry name" value="Fibrogen-bd_dom1"/>
</dbReference>
<evidence type="ECO:0000256" key="1">
    <source>
        <dbReference type="ARBA" id="ARBA00004168"/>
    </source>
</evidence>
<evidence type="ECO:0000256" key="2">
    <source>
        <dbReference type="ARBA" id="ARBA00022512"/>
    </source>
</evidence>
<dbReference type="Gene3D" id="2.60.40.740">
    <property type="match status" value="1"/>
</dbReference>
<feature type="non-terminal residue" evidence="10">
    <location>
        <position position="426"/>
    </location>
</feature>
<evidence type="ECO:0000256" key="6">
    <source>
        <dbReference type="SAM" id="MobiDB-lite"/>
    </source>
</evidence>
<dbReference type="EMBL" id="AWVP01000011">
    <property type="protein sequence ID" value="ERK60365.1"/>
    <property type="molecule type" value="Genomic_DNA"/>
</dbReference>
<keyword evidence="10" id="KW-0176">Collagen</keyword>
<gene>
    <name evidence="10" type="ORF">HMPREF1983_00177</name>
</gene>
<accession>U2QBY3</accession>
<organism evidence="10 11">
    <name type="scientific">Gemella bergeri ATCC 700627</name>
    <dbReference type="NCBI Taxonomy" id="1321820"/>
    <lineage>
        <taxon>Bacteria</taxon>
        <taxon>Bacillati</taxon>
        <taxon>Bacillota</taxon>
        <taxon>Bacilli</taxon>
        <taxon>Bacillales</taxon>
        <taxon>Gemellaceae</taxon>
        <taxon>Gemella</taxon>
    </lineage>
</organism>
<dbReference type="InterPro" id="IPR008966">
    <property type="entry name" value="Adhesion_dom_sf"/>
</dbReference>
<dbReference type="InterPro" id="IPR008456">
    <property type="entry name" value="Collagen-bd_dom"/>
</dbReference>
<feature type="domain" description="SDR-like Ig" evidence="9">
    <location>
        <begin position="147"/>
        <end position="244"/>
    </location>
</feature>
<reference evidence="10 11" key="1">
    <citation type="submission" date="2013-08" db="EMBL/GenBank/DDBJ databases">
        <authorList>
            <person name="Weinstock G."/>
            <person name="Sodergren E."/>
            <person name="Wylie T."/>
            <person name="Fulton L."/>
            <person name="Fulton R."/>
            <person name="Fronick C."/>
            <person name="O'Laughlin M."/>
            <person name="Godfrey J."/>
            <person name="Miner T."/>
            <person name="Herter B."/>
            <person name="Appelbaum E."/>
            <person name="Cordes M."/>
            <person name="Lek S."/>
            <person name="Wollam A."/>
            <person name="Pepin K.H."/>
            <person name="Palsikar V.B."/>
            <person name="Mitreva M."/>
            <person name="Wilson R.K."/>
        </authorList>
    </citation>
    <scope>NUCLEOTIDE SEQUENCE [LARGE SCALE GENOMIC DNA]</scope>
    <source>
        <strain evidence="10 11">ATCC 700627</strain>
    </source>
</reference>
<evidence type="ECO:0000259" key="8">
    <source>
        <dbReference type="Pfam" id="PF05737"/>
    </source>
</evidence>
<evidence type="ECO:0000256" key="4">
    <source>
        <dbReference type="ARBA" id="ARBA00022729"/>
    </source>
</evidence>
<comment type="subcellular location">
    <subcellularLocation>
        <location evidence="1">Secreted</location>
        <location evidence="1">Cell wall</location>
        <topology evidence="1">Peptidoglycan-anchor</topology>
    </subcellularLocation>
</comment>
<dbReference type="Pfam" id="PF17961">
    <property type="entry name" value="Big_8"/>
    <property type="match status" value="1"/>
</dbReference>
<evidence type="ECO:0000256" key="5">
    <source>
        <dbReference type="ARBA" id="ARBA00023088"/>
    </source>
</evidence>
<evidence type="ECO:0000256" key="3">
    <source>
        <dbReference type="ARBA" id="ARBA00022525"/>
    </source>
</evidence>
<dbReference type="HOGENOM" id="CLU_668218_0_0_9"/>
<dbReference type="Gene3D" id="2.60.40.1280">
    <property type="match status" value="1"/>
</dbReference>
<comment type="caution">
    <text evidence="10">The sequence shown here is derived from an EMBL/GenBank/DDBJ whole genome shotgun (WGS) entry which is preliminary data.</text>
</comment>
<dbReference type="SUPFAM" id="SSF49401">
    <property type="entry name" value="Bacterial adhesins"/>
    <property type="match status" value="2"/>
</dbReference>
<feature type="compositionally biased region" description="Basic and acidic residues" evidence="6">
    <location>
        <begin position="53"/>
        <end position="81"/>
    </location>
</feature>
<feature type="chain" id="PRO_5038409955" evidence="7">
    <location>
        <begin position="23"/>
        <end position="426"/>
    </location>
</feature>
<feature type="signal peptide" evidence="7">
    <location>
        <begin position="1"/>
        <end position="22"/>
    </location>
</feature>
<dbReference type="RefSeq" id="WP_021752402.1">
    <property type="nucleotide sequence ID" value="NZ_KI271801.1"/>
</dbReference>
<feature type="domain" description="Collagen binding" evidence="8">
    <location>
        <begin position="274"/>
        <end position="402"/>
    </location>
</feature>
<dbReference type="GO" id="GO:0007155">
    <property type="term" value="P:cell adhesion"/>
    <property type="evidence" value="ECO:0007669"/>
    <property type="project" value="InterPro"/>
</dbReference>
<proteinExistence type="predicted"/>
<evidence type="ECO:0000313" key="10">
    <source>
        <dbReference type="EMBL" id="ERK60365.1"/>
    </source>
</evidence>
<keyword evidence="5" id="KW-0572">Peptidoglycan-anchor</keyword>
<feature type="region of interest" description="Disordered" evidence="6">
    <location>
        <begin position="41"/>
        <end position="81"/>
    </location>
</feature>
<dbReference type="Pfam" id="PF05737">
    <property type="entry name" value="Collagen_bind"/>
    <property type="match status" value="1"/>
</dbReference>
<keyword evidence="11" id="KW-1185">Reference proteome</keyword>
<protein>
    <submittedName>
        <fullName evidence="10">Collagen binding domain protein</fullName>
    </submittedName>
</protein>
<keyword evidence="4 7" id="KW-0732">Signal</keyword>
<keyword evidence="2" id="KW-0134">Cell wall</keyword>
<name>U2QBY3_9BACL</name>